<dbReference type="GO" id="GO:0003676">
    <property type="term" value="F:nucleic acid binding"/>
    <property type="evidence" value="ECO:0007669"/>
    <property type="project" value="InterPro"/>
</dbReference>
<organism evidence="3 4">
    <name type="scientific">Zophobas morio</name>
    <dbReference type="NCBI Taxonomy" id="2755281"/>
    <lineage>
        <taxon>Eukaryota</taxon>
        <taxon>Metazoa</taxon>
        <taxon>Ecdysozoa</taxon>
        <taxon>Arthropoda</taxon>
        <taxon>Hexapoda</taxon>
        <taxon>Insecta</taxon>
        <taxon>Pterygota</taxon>
        <taxon>Neoptera</taxon>
        <taxon>Endopterygota</taxon>
        <taxon>Coleoptera</taxon>
        <taxon>Polyphaga</taxon>
        <taxon>Cucujiformia</taxon>
        <taxon>Tenebrionidae</taxon>
        <taxon>Zophobas</taxon>
    </lineage>
</organism>
<dbReference type="EMBL" id="JALNTZ010000003">
    <property type="protein sequence ID" value="KAJ3658792.1"/>
    <property type="molecule type" value="Genomic_DNA"/>
</dbReference>
<dbReference type="InterPro" id="IPR036397">
    <property type="entry name" value="RNaseH_sf"/>
</dbReference>
<evidence type="ECO:0000256" key="1">
    <source>
        <dbReference type="SAM" id="MobiDB-lite"/>
    </source>
</evidence>
<comment type="caution">
    <text evidence="3">The sequence shown here is derived from an EMBL/GenBank/DDBJ whole genome shotgun (WGS) entry which is preliminary data.</text>
</comment>
<dbReference type="InterPro" id="IPR038717">
    <property type="entry name" value="Tc1-like_DDE_dom"/>
</dbReference>
<accession>A0AA38MK09</accession>
<dbReference type="Proteomes" id="UP001168821">
    <property type="component" value="Unassembled WGS sequence"/>
</dbReference>
<keyword evidence="4" id="KW-1185">Reference proteome</keyword>
<sequence>MGFKYKYENHRKILIERPDIVAKRIKFLKCYLKYKLSRRQRFTVLHAGSSEGFINGCSFLLHSTNNDRDYHKTMDSSMFKEWVLNQFIPNVICSPNLSKSSKIVVIMDNASYHSVKLDKPPTKSSNKTVMQEYLTKCNIAFDPKFTKKDLWDLIQPTISPDTPVKYEIDNILKQHDIDVLRLPPYHCQYNAIELAWAHCKRYYNQNIHEYTEDKNRVTHLWLEALNNFDSQMWKNSIRHCEELILADWHKEMGNFTLDSIPPVIISLADSDTDETDDDERVTDDDVAEIEGDGDAMSVEFPQATTSLQGTTSNLLLFRRHARGINAPDHLLGCARWEKERREIGMLLQEDLTVDNFSKVVKEGRWVDIKEMNWKIMRNKGRRIRDMMAKQFNAHYHDMPQAIPWKPPRGRNGRGGVLAGGPF</sequence>
<protein>
    <recommendedName>
        <fullName evidence="2">Tc1-like transposase DDE domain-containing protein</fullName>
    </recommendedName>
</protein>
<dbReference type="AlphaFoldDB" id="A0AA38MK09"/>
<evidence type="ECO:0000313" key="4">
    <source>
        <dbReference type="Proteomes" id="UP001168821"/>
    </source>
</evidence>
<evidence type="ECO:0000259" key="2">
    <source>
        <dbReference type="Pfam" id="PF13358"/>
    </source>
</evidence>
<proteinExistence type="predicted"/>
<dbReference type="Pfam" id="PF13358">
    <property type="entry name" value="DDE_3"/>
    <property type="match status" value="1"/>
</dbReference>
<name>A0AA38MK09_9CUCU</name>
<reference evidence="3" key="1">
    <citation type="journal article" date="2023" name="G3 (Bethesda)">
        <title>Whole genome assemblies of Zophobas morio and Tenebrio molitor.</title>
        <authorList>
            <person name="Kaur S."/>
            <person name="Stinson S.A."/>
            <person name="diCenzo G.C."/>
        </authorList>
    </citation>
    <scope>NUCLEOTIDE SEQUENCE</scope>
    <source>
        <strain evidence="3">QUZm001</strain>
    </source>
</reference>
<evidence type="ECO:0000313" key="3">
    <source>
        <dbReference type="EMBL" id="KAJ3658792.1"/>
    </source>
</evidence>
<feature type="region of interest" description="Disordered" evidence="1">
    <location>
        <begin position="399"/>
        <end position="422"/>
    </location>
</feature>
<feature type="domain" description="Tc1-like transposase DDE" evidence="2">
    <location>
        <begin position="65"/>
        <end position="205"/>
    </location>
</feature>
<feature type="compositionally biased region" description="Gly residues" evidence="1">
    <location>
        <begin position="412"/>
        <end position="422"/>
    </location>
</feature>
<dbReference type="PANTHER" id="PTHR33939">
    <property type="entry name" value="PROTEIN CBG22215"/>
    <property type="match status" value="1"/>
</dbReference>
<gene>
    <name evidence="3" type="ORF">Zmor_010513</name>
</gene>
<dbReference type="PANTHER" id="PTHR33939:SF1">
    <property type="entry name" value="DUF4371 DOMAIN-CONTAINING PROTEIN"/>
    <property type="match status" value="1"/>
</dbReference>
<dbReference type="Gene3D" id="3.30.420.10">
    <property type="entry name" value="Ribonuclease H-like superfamily/Ribonuclease H"/>
    <property type="match status" value="1"/>
</dbReference>